<dbReference type="EMBL" id="BEGY01000028">
    <property type="protein sequence ID" value="GAX77909.1"/>
    <property type="molecule type" value="Genomic_DNA"/>
</dbReference>
<dbReference type="GO" id="GO:0016020">
    <property type="term" value="C:membrane"/>
    <property type="evidence" value="ECO:0007669"/>
    <property type="project" value="TreeGrafter"/>
</dbReference>
<accession>A0A250X4R7</accession>
<dbReference type="PANTHER" id="PTHR19359">
    <property type="entry name" value="CYTOCHROME B5"/>
    <property type="match status" value="1"/>
</dbReference>
<feature type="transmembrane region" description="Helical" evidence="5">
    <location>
        <begin position="5"/>
        <end position="23"/>
    </location>
</feature>
<keyword evidence="5" id="KW-1133">Transmembrane helix</keyword>
<evidence type="ECO:0000313" key="8">
    <source>
        <dbReference type="Proteomes" id="UP000232323"/>
    </source>
</evidence>
<evidence type="ECO:0000256" key="5">
    <source>
        <dbReference type="RuleBase" id="RU362121"/>
    </source>
</evidence>
<keyword evidence="8" id="KW-1185">Reference proteome</keyword>
<evidence type="ECO:0000313" key="7">
    <source>
        <dbReference type="EMBL" id="GAX77909.1"/>
    </source>
</evidence>
<evidence type="ECO:0000256" key="4">
    <source>
        <dbReference type="ARBA" id="ARBA00038168"/>
    </source>
</evidence>
<dbReference type="SUPFAM" id="SSF55856">
    <property type="entry name" value="Cytochrome b5-like heme/steroid binding domain"/>
    <property type="match status" value="1"/>
</dbReference>
<reference evidence="7 8" key="1">
    <citation type="submission" date="2017-08" db="EMBL/GenBank/DDBJ databases">
        <title>Acidophilic green algal genome provides insights into adaptation to an acidic environment.</title>
        <authorList>
            <person name="Hirooka S."/>
            <person name="Hirose Y."/>
            <person name="Kanesaki Y."/>
            <person name="Higuchi S."/>
            <person name="Fujiwara T."/>
            <person name="Onuma R."/>
            <person name="Era A."/>
            <person name="Ohbayashi R."/>
            <person name="Uzuka A."/>
            <person name="Nozaki H."/>
            <person name="Yoshikawa H."/>
            <person name="Miyagishima S.Y."/>
        </authorList>
    </citation>
    <scope>NUCLEOTIDE SEQUENCE [LARGE SCALE GENOMIC DNA]</scope>
    <source>
        <strain evidence="7 8">NIES-2499</strain>
    </source>
</reference>
<dbReference type="Gene3D" id="3.10.120.10">
    <property type="entry name" value="Cytochrome b5-like heme/steroid binding domain"/>
    <property type="match status" value="1"/>
</dbReference>
<gene>
    <name evidence="7" type="ORF">CEUSTIGMA_g5351.t1</name>
</gene>
<feature type="domain" description="Cytochrome b5 heme-binding" evidence="6">
    <location>
        <begin position="45"/>
        <end position="126"/>
    </location>
</feature>
<comment type="similarity">
    <text evidence="4 5">Belongs to the cytochrome b5 family.</text>
</comment>
<sequence>MLDLIAFLCCISVTLILLYLIVFRRPKARTSQAQEKKIHKKSRVFKIYTREEVAKHCSRDDAWVIIKDKETGEDRVYDVTDYVEEHPGGDSILSHVGSESTEGFHGPQHPATVFVMVEDFLIGRLQD</sequence>
<dbReference type="OrthoDB" id="260519at2759"/>
<protein>
    <recommendedName>
        <fullName evidence="6">Cytochrome b5 heme-binding domain-containing protein</fullName>
    </recommendedName>
</protein>
<dbReference type="Proteomes" id="UP000232323">
    <property type="component" value="Unassembled WGS sequence"/>
</dbReference>
<dbReference type="Pfam" id="PF00173">
    <property type="entry name" value="Cyt-b5"/>
    <property type="match status" value="1"/>
</dbReference>
<proteinExistence type="inferred from homology"/>
<dbReference type="STRING" id="1157962.A0A250X4R7"/>
<evidence type="ECO:0000259" key="6">
    <source>
        <dbReference type="PROSITE" id="PS50255"/>
    </source>
</evidence>
<organism evidence="7 8">
    <name type="scientific">Chlamydomonas eustigma</name>
    <dbReference type="NCBI Taxonomy" id="1157962"/>
    <lineage>
        <taxon>Eukaryota</taxon>
        <taxon>Viridiplantae</taxon>
        <taxon>Chlorophyta</taxon>
        <taxon>core chlorophytes</taxon>
        <taxon>Chlorophyceae</taxon>
        <taxon>CS clade</taxon>
        <taxon>Chlamydomonadales</taxon>
        <taxon>Chlamydomonadaceae</taxon>
        <taxon>Chlamydomonas</taxon>
    </lineage>
</organism>
<dbReference type="PROSITE" id="PS00191">
    <property type="entry name" value="CYTOCHROME_B5_1"/>
    <property type="match status" value="1"/>
</dbReference>
<keyword evidence="5" id="KW-0812">Transmembrane</keyword>
<dbReference type="InterPro" id="IPR018506">
    <property type="entry name" value="Cyt_B5_heme-BS"/>
</dbReference>
<dbReference type="GO" id="GO:0046872">
    <property type="term" value="F:metal ion binding"/>
    <property type="evidence" value="ECO:0007669"/>
    <property type="project" value="UniProtKB-UniRule"/>
</dbReference>
<dbReference type="InterPro" id="IPR001199">
    <property type="entry name" value="Cyt_B5-like_heme/steroid-bd"/>
</dbReference>
<dbReference type="GO" id="GO:0020037">
    <property type="term" value="F:heme binding"/>
    <property type="evidence" value="ECO:0007669"/>
    <property type="project" value="UniProtKB-UniRule"/>
</dbReference>
<dbReference type="InterPro" id="IPR050668">
    <property type="entry name" value="Cytochrome_b5"/>
</dbReference>
<dbReference type="PRINTS" id="PR00363">
    <property type="entry name" value="CYTOCHROMEB5"/>
</dbReference>
<evidence type="ECO:0000256" key="2">
    <source>
        <dbReference type="ARBA" id="ARBA00022723"/>
    </source>
</evidence>
<keyword evidence="3 5" id="KW-0408">Iron</keyword>
<dbReference type="PANTHER" id="PTHR19359:SF95">
    <property type="entry name" value="CYTOCHROME B5 TYPE B"/>
    <property type="match status" value="1"/>
</dbReference>
<comment type="caution">
    <text evidence="7">The sequence shown here is derived from an EMBL/GenBank/DDBJ whole genome shotgun (WGS) entry which is preliminary data.</text>
</comment>
<evidence type="ECO:0000256" key="1">
    <source>
        <dbReference type="ARBA" id="ARBA00022617"/>
    </source>
</evidence>
<keyword evidence="1 5" id="KW-0349">Heme</keyword>
<dbReference type="SMART" id="SM01117">
    <property type="entry name" value="Cyt-b5"/>
    <property type="match status" value="1"/>
</dbReference>
<dbReference type="AlphaFoldDB" id="A0A250X4R7"/>
<keyword evidence="5" id="KW-0472">Membrane</keyword>
<name>A0A250X4R7_9CHLO</name>
<evidence type="ECO:0000256" key="3">
    <source>
        <dbReference type="ARBA" id="ARBA00023004"/>
    </source>
</evidence>
<dbReference type="InterPro" id="IPR036400">
    <property type="entry name" value="Cyt_B5-like_heme/steroid_sf"/>
</dbReference>
<keyword evidence="2 5" id="KW-0479">Metal-binding</keyword>
<dbReference type="PROSITE" id="PS50255">
    <property type="entry name" value="CYTOCHROME_B5_2"/>
    <property type="match status" value="1"/>
</dbReference>